<keyword evidence="10" id="KW-0812">Transmembrane</keyword>
<evidence type="ECO:0000256" key="5">
    <source>
        <dbReference type="ARBA" id="ARBA00022777"/>
    </source>
</evidence>
<dbReference type="RefSeq" id="WP_190256448.1">
    <property type="nucleotide sequence ID" value="NZ_BMPI01000072.1"/>
</dbReference>
<dbReference type="SUPFAM" id="SSF56112">
    <property type="entry name" value="Protein kinase-like (PK-like)"/>
    <property type="match status" value="1"/>
</dbReference>
<feature type="transmembrane region" description="Helical" evidence="10">
    <location>
        <begin position="822"/>
        <end position="839"/>
    </location>
</feature>
<evidence type="ECO:0000256" key="2">
    <source>
        <dbReference type="ARBA" id="ARBA00022527"/>
    </source>
</evidence>
<feature type="region of interest" description="Disordered" evidence="9">
    <location>
        <begin position="1"/>
        <end position="65"/>
    </location>
</feature>
<dbReference type="EMBL" id="BMPI01000072">
    <property type="protein sequence ID" value="GGM76367.1"/>
    <property type="molecule type" value="Genomic_DNA"/>
</dbReference>
<dbReference type="Proteomes" id="UP000642070">
    <property type="component" value="Unassembled WGS sequence"/>
</dbReference>
<keyword evidence="4" id="KW-0547">Nucleotide-binding</keyword>
<dbReference type="Gene3D" id="3.30.200.20">
    <property type="entry name" value="Phosphorylase Kinase, domain 1"/>
    <property type="match status" value="1"/>
</dbReference>
<evidence type="ECO:0000256" key="7">
    <source>
        <dbReference type="ARBA" id="ARBA00047899"/>
    </source>
</evidence>
<keyword evidence="5" id="KW-0418">Kinase</keyword>
<dbReference type="PANTHER" id="PTHR43671:SF98">
    <property type="entry name" value="SERINE_THREONINE-PROTEIN KINASE NEK11"/>
    <property type="match status" value="1"/>
</dbReference>
<keyword evidence="10" id="KW-0472">Membrane</keyword>
<dbReference type="InterPro" id="IPR011009">
    <property type="entry name" value="Kinase-like_dom_sf"/>
</dbReference>
<evidence type="ECO:0000259" key="11">
    <source>
        <dbReference type="PROSITE" id="PS50011"/>
    </source>
</evidence>
<name>A0A917X6B1_9ACTN</name>
<dbReference type="Gene3D" id="1.10.510.10">
    <property type="entry name" value="Transferase(Phosphotransferase) domain 1"/>
    <property type="match status" value="1"/>
</dbReference>
<dbReference type="PANTHER" id="PTHR43671">
    <property type="entry name" value="SERINE/THREONINE-PROTEIN KINASE NEK"/>
    <property type="match status" value="1"/>
</dbReference>
<dbReference type="GO" id="GO:0004674">
    <property type="term" value="F:protein serine/threonine kinase activity"/>
    <property type="evidence" value="ECO:0007669"/>
    <property type="project" value="UniProtKB-KW"/>
</dbReference>
<comment type="catalytic activity">
    <reaction evidence="7">
        <text>L-threonyl-[protein] + ATP = O-phospho-L-threonyl-[protein] + ADP + H(+)</text>
        <dbReference type="Rhea" id="RHEA:46608"/>
        <dbReference type="Rhea" id="RHEA-COMP:11060"/>
        <dbReference type="Rhea" id="RHEA-COMP:11605"/>
        <dbReference type="ChEBI" id="CHEBI:15378"/>
        <dbReference type="ChEBI" id="CHEBI:30013"/>
        <dbReference type="ChEBI" id="CHEBI:30616"/>
        <dbReference type="ChEBI" id="CHEBI:61977"/>
        <dbReference type="ChEBI" id="CHEBI:456216"/>
        <dbReference type="EC" id="2.7.11.1"/>
    </reaction>
</comment>
<accession>A0A917X6B1</accession>
<evidence type="ECO:0000256" key="3">
    <source>
        <dbReference type="ARBA" id="ARBA00022679"/>
    </source>
</evidence>
<dbReference type="EC" id="2.7.11.1" evidence="1"/>
<organism evidence="12 13">
    <name type="scientific">Dactylosporangium sucinum</name>
    <dbReference type="NCBI Taxonomy" id="1424081"/>
    <lineage>
        <taxon>Bacteria</taxon>
        <taxon>Bacillati</taxon>
        <taxon>Actinomycetota</taxon>
        <taxon>Actinomycetes</taxon>
        <taxon>Micromonosporales</taxon>
        <taxon>Micromonosporaceae</taxon>
        <taxon>Dactylosporangium</taxon>
    </lineage>
</organism>
<feature type="transmembrane region" description="Helical" evidence="10">
    <location>
        <begin position="721"/>
        <end position="738"/>
    </location>
</feature>
<reference evidence="12" key="1">
    <citation type="journal article" date="2014" name="Int. J. Syst. Evol. Microbiol.">
        <title>Complete genome sequence of Corynebacterium casei LMG S-19264T (=DSM 44701T), isolated from a smear-ripened cheese.</title>
        <authorList>
            <consortium name="US DOE Joint Genome Institute (JGI-PGF)"/>
            <person name="Walter F."/>
            <person name="Albersmeier A."/>
            <person name="Kalinowski J."/>
            <person name="Ruckert C."/>
        </authorList>
    </citation>
    <scope>NUCLEOTIDE SEQUENCE</scope>
    <source>
        <strain evidence="12">JCM 19831</strain>
    </source>
</reference>
<evidence type="ECO:0000256" key="1">
    <source>
        <dbReference type="ARBA" id="ARBA00012513"/>
    </source>
</evidence>
<dbReference type="AlphaFoldDB" id="A0A917X6B1"/>
<evidence type="ECO:0000256" key="4">
    <source>
        <dbReference type="ARBA" id="ARBA00022741"/>
    </source>
</evidence>
<keyword evidence="2" id="KW-0723">Serine/threonine-protein kinase</keyword>
<dbReference type="GO" id="GO:0005524">
    <property type="term" value="F:ATP binding"/>
    <property type="evidence" value="ECO:0007669"/>
    <property type="project" value="UniProtKB-KW"/>
</dbReference>
<proteinExistence type="predicted"/>
<reference evidence="12" key="2">
    <citation type="submission" date="2020-09" db="EMBL/GenBank/DDBJ databases">
        <authorList>
            <person name="Sun Q."/>
            <person name="Ohkuma M."/>
        </authorList>
    </citation>
    <scope>NUCLEOTIDE SEQUENCE</scope>
    <source>
        <strain evidence="12">JCM 19831</strain>
    </source>
</reference>
<dbReference type="PROSITE" id="PS50011">
    <property type="entry name" value="PROTEIN_KINASE_DOM"/>
    <property type="match status" value="1"/>
</dbReference>
<comment type="caution">
    <text evidence="12">The sequence shown here is derived from an EMBL/GenBank/DDBJ whole genome shotgun (WGS) entry which is preliminary data.</text>
</comment>
<evidence type="ECO:0000256" key="8">
    <source>
        <dbReference type="ARBA" id="ARBA00048679"/>
    </source>
</evidence>
<keyword evidence="10" id="KW-1133">Transmembrane helix</keyword>
<gene>
    <name evidence="12" type="ORF">GCM10007977_092330</name>
</gene>
<feature type="domain" description="Protein kinase" evidence="11">
    <location>
        <begin position="75"/>
        <end position="331"/>
    </location>
</feature>
<dbReference type="InterPro" id="IPR050660">
    <property type="entry name" value="NEK_Ser/Thr_kinase"/>
</dbReference>
<feature type="transmembrane region" description="Helical" evidence="10">
    <location>
        <begin position="778"/>
        <end position="801"/>
    </location>
</feature>
<evidence type="ECO:0000313" key="13">
    <source>
        <dbReference type="Proteomes" id="UP000642070"/>
    </source>
</evidence>
<feature type="transmembrane region" description="Helical" evidence="10">
    <location>
        <begin position="750"/>
        <end position="772"/>
    </location>
</feature>
<evidence type="ECO:0000256" key="9">
    <source>
        <dbReference type="SAM" id="MobiDB-lite"/>
    </source>
</evidence>
<sequence>MSPEETAPASQTTEPPTRRQRPGGAAATDPQPGATRIQSVPRQPGVTRIQNGPRKSGAAGPDPSRFIPAELRTRYVIGDQLGSGGEATVWLAHAVDEPGVPLALKVYRPGIAFDEDLRRWLDDPALYRYVPRLHAYGVARLADGIESGWEAMEYFRLGTLADLVRREAPAGGTITADRLRAVVAELVDAFDFWENTVRRRQTDVSPGNVLVRADGPRPQFVLGDFGGVLSTGVSKRFADLMAKAAYMSPEALAGLNDPLGPYWSLGAICYELLTGRPVFGEDLTEDTVRVALVFDEPDVSKLPEAWRDLVAGLLTRRPEDRWGATQVRDWLAGRKVPVRRGSGSARTPVTFESTPYTDPVALAAAMVDASDEAAAWLAGPGATRLGEWLADNLKDNRFDRRVLADVAGDPVSAHVAVAAFAATYLPNLPPRYRGVAVTAERLRTLAGDPSRHALLVEVVRRGVLPYAARHRCQHADCTGDGCRWLAALGRLVPRAVTIAMNNLATLPAEFERSGDQDARRAASLDEVGGRVLTPAVEADVCADAVLLATAPETVKTRRLALRLALRPDEPWWRLRRRAALTAEPDSTDSLAALVVVETMRPLAKAYQRALSKARRVDDRPGDGRWAAVAWLRARAGDGVGRLDRRAAQHTWPWFTVVLFAAIEAFGLAPLVRSWPAAEPKVADPIWQGVTWLRAHTPQFVATATDPLAAWMAALLPASTPWLGPAAVAAAVVVCLALARKTDGGRGGARATRVLAALAGRAVMAAYLLHVAVGALDPVAAGLTTTAPIIVIGVVIGVSILFRSLTGPPRMTVTATAPWPVRLVVAGGLLALTLVLLQQAPLPDGGAPAGSAPGQPVAWRGAT</sequence>
<evidence type="ECO:0000256" key="10">
    <source>
        <dbReference type="SAM" id="Phobius"/>
    </source>
</evidence>
<comment type="catalytic activity">
    <reaction evidence="8">
        <text>L-seryl-[protein] + ATP = O-phospho-L-seryl-[protein] + ADP + H(+)</text>
        <dbReference type="Rhea" id="RHEA:17989"/>
        <dbReference type="Rhea" id="RHEA-COMP:9863"/>
        <dbReference type="Rhea" id="RHEA-COMP:11604"/>
        <dbReference type="ChEBI" id="CHEBI:15378"/>
        <dbReference type="ChEBI" id="CHEBI:29999"/>
        <dbReference type="ChEBI" id="CHEBI:30616"/>
        <dbReference type="ChEBI" id="CHEBI:83421"/>
        <dbReference type="ChEBI" id="CHEBI:456216"/>
        <dbReference type="EC" id="2.7.11.1"/>
    </reaction>
</comment>
<evidence type="ECO:0000313" key="12">
    <source>
        <dbReference type="EMBL" id="GGM76367.1"/>
    </source>
</evidence>
<dbReference type="SMART" id="SM00220">
    <property type="entry name" value="S_TKc"/>
    <property type="match status" value="1"/>
</dbReference>
<keyword evidence="13" id="KW-1185">Reference proteome</keyword>
<protein>
    <recommendedName>
        <fullName evidence="1">non-specific serine/threonine protein kinase</fullName>
        <ecNumber evidence="1">2.7.11.1</ecNumber>
    </recommendedName>
</protein>
<evidence type="ECO:0000256" key="6">
    <source>
        <dbReference type="ARBA" id="ARBA00022840"/>
    </source>
</evidence>
<keyword evidence="3" id="KW-0808">Transferase</keyword>
<dbReference type="InterPro" id="IPR000719">
    <property type="entry name" value="Prot_kinase_dom"/>
</dbReference>
<keyword evidence="6" id="KW-0067">ATP-binding</keyword>
<dbReference type="Pfam" id="PF00069">
    <property type="entry name" value="Pkinase"/>
    <property type="match status" value="1"/>
</dbReference>